<protein>
    <submittedName>
        <fullName evidence="11">Mip family channel</fullName>
    </submittedName>
</protein>
<dbReference type="Pfam" id="PF00230">
    <property type="entry name" value="MIP"/>
    <property type="match status" value="1"/>
</dbReference>
<dbReference type="FunFam" id="1.20.1080.10:FF:000014">
    <property type="entry name" value="Aquaporin 1"/>
    <property type="match status" value="1"/>
</dbReference>
<evidence type="ECO:0000256" key="9">
    <source>
        <dbReference type="SAM" id="MobiDB-lite"/>
    </source>
</evidence>
<evidence type="ECO:0000256" key="8">
    <source>
        <dbReference type="ARBA" id="ARBA00034651"/>
    </source>
</evidence>
<keyword evidence="6 10" id="KW-1133">Transmembrane helix</keyword>
<evidence type="ECO:0000256" key="1">
    <source>
        <dbReference type="ARBA" id="ARBA00004141"/>
    </source>
</evidence>
<evidence type="ECO:0000256" key="4">
    <source>
        <dbReference type="ARBA" id="ARBA00022692"/>
    </source>
</evidence>
<name>A0A3M7LYP1_9PLEO</name>
<feature type="transmembrane region" description="Helical" evidence="10">
    <location>
        <begin position="360"/>
        <end position="378"/>
    </location>
</feature>
<keyword evidence="5" id="KW-0677">Repeat</keyword>
<evidence type="ECO:0000256" key="2">
    <source>
        <dbReference type="ARBA" id="ARBA00006175"/>
    </source>
</evidence>
<evidence type="ECO:0000256" key="7">
    <source>
        <dbReference type="ARBA" id="ARBA00023136"/>
    </source>
</evidence>
<dbReference type="InterPro" id="IPR023271">
    <property type="entry name" value="Aquaporin-like"/>
</dbReference>
<comment type="catalytic activity">
    <reaction evidence="8">
        <text>H2O(in) = H2O(out)</text>
        <dbReference type="Rhea" id="RHEA:29667"/>
        <dbReference type="ChEBI" id="CHEBI:15377"/>
    </reaction>
</comment>
<reference evidence="11 12" key="1">
    <citation type="journal article" date="2014" name="PLoS ONE">
        <title>De novo Genome Assembly of the Fungal Plant Pathogen Pyrenophora semeniperda.</title>
        <authorList>
            <person name="Soliai M.M."/>
            <person name="Meyer S.E."/>
            <person name="Udall J.A."/>
            <person name="Elzinga D.E."/>
            <person name="Hermansen R.A."/>
            <person name="Bodily P.M."/>
            <person name="Hart A.A."/>
            <person name="Coleman C.E."/>
        </authorList>
    </citation>
    <scope>NUCLEOTIDE SEQUENCE [LARGE SCALE GENOMIC DNA]</scope>
    <source>
        <strain evidence="11 12">CCB06</strain>
        <tissue evidence="11">Mycelium</tissue>
    </source>
</reference>
<comment type="similarity">
    <text evidence="2">Belongs to the MIP/aquaporin (TC 1.A.8) family.</text>
</comment>
<feature type="transmembrane region" description="Helical" evidence="10">
    <location>
        <begin position="224"/>
        <end position="244"/>
    </location>
</feature>
<dbReference type="AlphaFoldDB" id="A0A3M7LYP1"/>
<evidence type="ECO:0000256" key="10">
    <source>
        <dbReference type="SAM" id="Phobius"/>
    </source>
</evidence>
<feature type="compositionally biased region" description="Polar residues" evidence="9">
    <location>
        <begin position="138"/>
        <end position="148"/>
    </location>
</feature>
<feature type="region of interest" description="Disordered" evidence="9">
    <location>
        <begin position="461"/>
        <end position="527"/>
    </location>
</feature>
<dbReference type="InterPro" id="IPR000425">
    <property type="entry name" value="MIP"/>
</dbReference>
<proteinExistence type="inferred from homology"/>
<evidence type="ECO:0000256" key="6">
    <source>
        <dbReference type="ARBA" id="ARBA00022989"/>
    </source>
</evidence>
<keyword evidence="12" id="KW-1185">Reference proteome</keyword>
<keyword evidence="7 10" id="KW-0472">Membrane</keyword>
<feature type="transmembrane region" description="Helical" evidence="10">
    <location>
        <begin position="319"/>
        <end position="340"/>
    </location>
</feature>
<evidence type="ECO:0000256" key="3">
    <source>
        <dbReference type="ARBA" id="ARBA00022448"/>
    </source>
</evidence>
<gene>
    <name evidence="11" type="ORF">GMOD_00001218</name>
</gene>
<dbReference type="SUPFAM" id="SSF81338">
    <property type="entry name" value="Aquaporin-like"/>
    <property type="match status" value="1"/>
</dbReference>
<dbReference type="PANTHER" id="PTHR19139:SF283">
    <property type="entry name" value="AQUAPORIN"/>
    <property type="match status" value="1"/>
</dbReference>
<feature type="region of interest" description="Disordered" evidence="9">
    <location>
        <begin position="59"/>
        <end position="166"/>
    </location>
</feature>
<feature type="compositionally biased region" description="Basic and acidic residues" evidence="9">
    <location>
        <begin position="470"/>
        <end position="500"/>
    </location>
</feature>
<organism evidence="11 12">
    <name type="scientific">Pyrenophora seminiperda CCB06</name>
    <dbReference type="NCBI Taxonomy" id="1302712"/>
    <lineage>
        <taxon>Eukaryota</taxon>
        <taxon>Fungi</taxon>
        <taxon>Dikarya</taxon>
        <taxon>Ascomycota</taxon>
        <taxon>Pezizomycotina</taxon>
        <taxon>Dothideomycetes</taxon>
        <taxon>Pleosporomycetidae</taxon>
        <taxon>Pleosporales</taxon>
        <taxon>Pleosporineae</taxon>
        <taxon>Pleosporaceae</taxon>
        <taxon>Pyrenophora</taxon>
    </lineage>
</organism>
<dbReference type="OrthoDB" id="3222at2759"/>
<feature type="transmembrane region" description="Helical" evidence="10">
    <location>
        <begin position="431"/>
        <end position="451"/>
    </location>
</feature>
<dbReference type="GO" id="GO:0005886">
    <property type="term" value="C:plasma membrane"/>
    <property type="evidence" value="ECO:0007669"/>
    <property type="project" value="TreeGrafter"/>
</dbReference>
<dbReference type="EMBL" id="KE747810">
    <property type="protein sequence ID" value="RMZ67309.1"/>
    <property type="molecule type" value="Genomic_DNA"/>
</dbReference>
<evidence type="ECO:0000313" key="12">
    <source>
        <dbReference type="Proteomes" id="UP000265663"/>
    </source>
</evidence>
<dbReference type="Proteomes" id="UP000265663">
    <property type="component" value="Unassembled WGS sequence"/>
</dbReference>
<comment type="subcellular location">
    <subcellularLocation>
        <location evidence="1">Membrane</location>
        <topology evidence="1">Multi-pass membrane protein</topology>
    </subcellularLocation>
</comment>
<sequence>MASRAGTLFHIAYMAQAIPLPQYYGQQLPDGTIIESPPPNTRTSMDSRRELLRLPIQPHPAHIDDSTAPETPARAIPVQPNTNLGLTPMRPRRQSNSVPYSPGQHRTAYVEDYSDEEEQERVVYRRRSNKPHQKPPASYNNYADQSSRYGPLPRNSVDTSMHPAYNSPPSKPNYEMYYPDYIDYGRRVFMTGGGGGRLPPPHKPESVMRLPWAIWMGSNAKNHFVAFVGEFVGTTMFLFFAFSGTQVANIGSNAASSENTTTGEAAGFSPIVLLYIAIVFAFSLMVNVWVFFRISGGLFNPAVTFAMLLCRALSPIRAFLLLAAQIAGSIFASFLVSVLFPTDFNVRTTLGSGTSLVQGVFIEAILTAELVFTIFMLAKEKHKATFIAPVGIGLALFIAELVGVYYTGGSLNPARSFGPCVVTGVFDVEHWIYWIGPGTGAIIAVVFYKIIKVLEYEVANPGQDDDDKDQEEKEVLEKEGRRPSMDVERSPRHMSVDIERGGVMTRMRSTRSTRDGQGFGGRGHETY</sequence>
<accession>A0A3M7LYP1</accession>
<evidence type="ECO:0000256" key="5">
    <source>
        <dbReference type="ARBA" id="ARBA00022737"/>
    </source>
</evidence>
<keyword evidence="4 10" id="KW-0812">Transmembrane</keyword>
<feature type="transmembrane region" description="Helical" evidence="10">
    <location>
        <begin position="265"/>
        <end position="284"/>
    </location>
</feature>
<dbReference type="Gene3D" id="1.20.1080.10">
    <property type="entry name" value="Glycerol uptake facilitator protein"/>
    <property type="match status" value="1"/>
</dbReference>
<feature type="compositionally biased region" description="Basic residues" evidence="9">
    <location>
        <begin position="124"/>
        <end position="133"/>
    </location>
</feature>
<dbReference type="PRINTS" id="PR00783">
    <property type="entry name" value="MINTRINSICP"/>
</dbReference>
<feature type="transmembrane region" description="Helical" evidence="10">
    <location>
        <begin position="385"/>
        <end position="406"/>
    </location>
</feature>
<evidence type="ECO:0000313" key="11">
    <source>
        <dbReference type="EMBL" id="RMZ67309.1"/>
    </source>
</evidence>
<dbReference type="InterPro" id="IPR034294">
    <property type="entry name" value="Aquaporin_transptr"/>
</dbReference>
<keyword evidence="3" id="KW-0813">Transport</keyword>
<dbReference type="PANTHER" id="PTHR19139">
    <property type="entry name" value="AQUAPORIN TRANSPORTER"/>
    <property type="match status" value="1"/>
</dbReference>
<dbReference type="GO" id="GO:0015250">
    <property type="term" value="F:water channel activity"/>
    <property type="evidence" value="ECO:0007669"/>
    <property type="project" value="TreeGrafter"/>
</dbReference>